<reference evidence="1 2" key="1">
    <citation type="submission" date="2018-05" db="EMBL/GenBank/DDBJ databases">
        <title>Chitinophaga sp. K3CV102501T nov., isolated from isolated from a monsoon evergreen broad-leaved forest soil.</title>
        <authorList>
            <person name="Lv Y."/>
        </authorList>
    </citation>
    <scope>NUCLEOTIDE SEQUENCE [LARGE SCALE GENOMIC DNA]</scope>
    <source>
        <strain evidence="1 2">GDMCC 1.1325</strain>
    </source>
</reference>
<accession>A0A365Y388</accession>
<evidence type="ECO:0000313" key="2">
    <source>
        <dbReference type="Proteomes" id="UP000253410"/>
    </source>
</evidence>
<comment type="caution">
    <text evidence="1">The sequence shown here is derived from an EMBL/GenBank/DDBJ whole genome shotgun (WGS) entry which is preliminary data.</text>
</comment>
<dbReference type="Proteomes" id="UP000253410">
    <property type="component" value="Unassembled WGS sequence"/>
</dbReference>
<protein>
    <recommendedName>
        <fullName evidence="3">VWA containing CoxE family protein</fullName>
    </recommendedName>
</protein>
<name>A0A365Y388_9BACT</name>
<evidence type="ECO:0000313" key="1">
    <source>
        <dbReference type="EMBL" id="RBL93043.1"/>
    </source>
</evidence>
<dbReference type="AlphaFoldDB" id="A0A365Y388"/>
<dbReference type="EMBL" id="QFFJ01000001">
    <property type="protein sequence ID" value="RBL93043.1"/>
    <property type="molecule type" value="Genomic_DNA"/>
</dbReference>
<proteinExistence type="predicted"/>
<dbReference type="OrthoDB" id="9764216at2"/>
<dbReference type="RefSeq" id="WP_113615639.1">
    <property type="nucleotide sequence ID" value="NZ_QFFJ01000001.1"/>
</dbReference>
<evidence type="ECO:0008006" key="3">
    <source>
        <dbReference type="Google" id="ProtNLM"/>
    </source>
</evidence>
<keyword evidence="2" id="KW-1185">Reference proteome</keyword>
<gene>
    <name evidence="1" type="ORF">DF182_10870</name>
</gene>
<sequence>MIVKSTSPLFLQLFNKLSSIQSIKPGLDAYFLLFRLLDTPGFKLESIDNFMSILETMWLKSLDDRAAFRQIMKEQVSLLKTVFESITQQKEVQETTAVLSNALVKTPLLQAEQNEKQAEIPAAARTNLDINNQNSPVNTPLPPVPPPDLESDPAQYHFDAGKLRKDANFIDKKKPKILLPREKSLYMLNDDYFPVRRRDLLHAWKRLSVYGEYGTSAEVSIEGTVDLMIKNGFFSDLVYKKKTVNERHLLILLDNSKSMVAVGKFGRALLSTAAESGLYMEGGEKYFNGIPVKKEGDFFLNTDDGMSPKKLKELLTPYFRGNIVVLIYSDAGGFAGDNSENRKNKTLDFVGQLKSMVSRVAWINPVPAYRWEFTNAADISEKVPMFEATKTGIDNAVAILKGKPVLKP</sequence>
<organism evidence="1 2">
    <name type="scientific">Chitinophaga flava</name>
    <dbReference type="NCBI Taxonomy" id="2259036"/>
    <lineage>
        <taxon>Bacteria</taxon>
        <taxon>Pseudomonadati</taxon>
        <taxon>Bacteroidota</taxon>
        <taxon>Chitinophagia</taxon>
        <taxon>Chitinophagales</taxon>
        <taxon>Chitinophagaceae</taxon>
        <taxon>Chitinophaga</taxon>
    </lineage>
</organism>